<dbReference type="SUPFAM" id="SSF101874">
    <property type="entry name" value="YceI-like"/>
    <property type="match status" value="1"/>
</dbReference>
<dbReference type="InterPro" id="IPR036761">
    <property type="entry name" value="TTHA0802/YceI-like_sf"/>
</dbReference>
<evidence type="ECO:0000313" key="4">
    <source>
        <dbReference type="Proteomes" id="UP001236507"/>
    </source>
</evidence>
<feature type="domain" description="Lipid/polyisoprenoid-binding YceI-like" evidence="2">
    <location>
        <begin position="22"/>
        <end position="178"/>
    </location>
</feature>
<feature type="signal peptide" evidence="1">
    <location>
        <begin position="1"/>
        <end position="20"/>
    </location>
</feature>
<reference evidence="3 4" key="1">
    <citation type="submission" date="2023-05" db="EMBL/GenBank/DDBJ databases">
        <title>Novel species of genus Flectobacillus isolated from stream in China.</title>
        <authorList>
            <person name="Lu H."/>
        </authorList>
    </citation>
    <scope>NUCLEOTIDE SEQUENCE [LARGE SCALE GENOMIC DNA]</scope>
    <source>
        <strain evidence="3 4">KCTC 42575</strain>
    </source>
</reference>
<evidence type="ECO:0000313" key="3">
    <source>
        <dbReference type="EMBL" id="MDI9861599.1"/>
    </source>
</evidence>
<dbReference type="Proteomes" id="UP001236507">
    <property type="component" value="Unassembled WGS sequence"/>
</dbReference>
<dbReference type="RefSeq" id="WP_283345973.1">
    <property type="nucleotide sequence ID" value="NZ_JASHIF010000021.1"/>
</dbReference>
<accession>A0ABT6YDE8</accession>
<feature type="chain" id="PRO_5047177508" evidence="1">
    <location>
        <begin position="21"/>
        <end position="182"/>
    </location>
</feature>
<keyword evidence="4" id="KW-1185">Reference proteome</keyword>
<sequence length="182" mass="20405">MRTIILMSLCLLGLVGKTQAQVYMTTTGQTQIFSETPMENISADNKVVSAALNTATKDVAVRIQVIGFKFPNKLMEEHFNENYMETEKFPTSSFKGKIIDVIDFQKSGTYEVNIKGVLEMHGVKQEKTIKAKLQIGSDKIVVDAPFDVKLADFKVDVPKLVFEKIAEVISVKNRFILLPKTQ</sequence>
<dbReference type="InterPro" id="IPR007372">
    <property type="entry name" value="Lipid/polyisoprenoid-bd_YceI"/>
</dbReference>
<dbReference type="SMART" id="SM00867">
    <property type="entry name" value="YceI"/>
    <property type="match status" value="1"/>
</dbReference>
<dbReference type="PANTHER" id="PTHR34406">
    <property type="entry name" value="PROTEIN YCEI"/>
    <property type="match status" value="1"/>
</dbReference>
<evidence type="ECO:0000256" key="1">
    <source>
        <dbReference type="SAM" id="SignalP"/>
    </source>
</evidence>
<comment type="caution">
    <text evidence="3">The sequence shown here is derived from an EMBL/GenBank/DDBJ whole genome shotgun (WGS) entry which is preliminary data.</text>
</comment>
<keyword evidence="1" id="KW-0732">Signal</keyword>
<gene>
    <name evidence="3" type="ORF">QM524_20430</name>
</gene>
<organism evidence="3 4">
    <name type="scientific">Flectobacillus roseus</name>
    <dbReference type="NCBI Taxonomy" id="502259"/>
    <lineage>
        <taxon>Bacteria</taxon>
        <taxon>Pseudomonadati</taxon>
        <taxon>Bacteroidota</taxon>
        <taxon>Cytophagia</taxon>
        <taxon>Cytophagales</taxon>
        <taxon>Flectobacillaceae</taxon>
        <taxon>Flectobacillus</taxon>
    </lineage>
</organism>
<dbReference type="PANTHER" id="PTHR34406:SF1">
    <property type="entry name" value="PROTEIN YCEI"/>
    <property type="match status" value="1"/>
</dbReference>
<name>A0ABT6YDE8_9BACT</name>
<protein>
    <submittedName>
        <fullName evidence="3">YceI family protein</fullName>
    </submittedName>
</protein>
<dbReference type="EMBL" id="JASHIF010000021">
    <property type="protein sequence ID" value="MDI9861599.1"/>
    <property type="molecule type" value="Genomic_DNA"/>
</dbReference>
<dbReference type="Gene3D" id="2.40.128.110">
    <property type="entry name" value="Lipid/polyisoprenoid-binding, YceI-like"/>
    <property type="match status" value="1"/>
</dbReference>
<dbReference type="Pfam" id="PF04264">
    <property type="entry name" value="YceI"/>
    <property type="match status" value="1"/>
</dbReference>
<evidence type="ECO:0000259" key="2">
    <source>
        <dbReference type="SMART" id="SM00867"/>
    </source>
</evidence>
<proteinExistence type="predicted"/>